<dbReference type="InterPro" id="IPR007431">
    <property type="entry name" value="ACP_PD"/>
</dbReference>
<organism evidence="5 6">
    <name type="scientific">Marinobacter nanhaiticus D15-8W</name>
    <dbReference type="NCBI Taxonomy" id="626887"/>
    <lineage>
        <taxon>Bacteria</taxon>
        <taxon>Pseudomonadati</taxon>
        <taxon>Pseudomonadota</taxon>
        <taxon>Gammaproteobacteria</taxon>
        <taxon>Pseudomonadales</taxon>
        <taxon>Marinobacteraceae</taxon>
        <taxon>Marinobacter</taxon>
    </lineage>
</organism>
<dbReference type="STRING" id="626887.J057_21815"/>
<dbReference type="Pfam" id="PF04336">
    <property type="entry name" value="ACP_PD"/>
    <property type="match status" value="1"/>
</dbReference>
<evidence type="ECO:0000256" key="4">
    <source>
        <dbReference type="ARBA" id="ARBA00023160"/>
    </source>
</evidence>
<sequence>MNHLAHLFFAQPTVQSRVGNLLGDFARGVKADELPEAIRRGLENHWAVDSYTDQHPEVRASKALFSSRRRRFAGIALDVLYDHFLIIHWADFADRRRNAFVGEVYTDLEQGQELMPPQMARVVERMIRHDWFTAYGDLQQIGFALDRVAERIRFLNNFDGAVEEIEAHYGELEAHFLRFFPDLITHIQDRAIETPMNGPSGESWPWIRYNPGQR</sequence>
<proteinExistence type="predicted"/>
<dbReference type="PANTHER" id="PTHR38764">
    <property type="entry name" value="ACYL CARRIER PROTEIN PHOSPHODIESTERASE"/>
    <property type="match status" value="1"/>
</dbReference>
<evidence type="ECO:0000256" key="2">
    <source>
        <dbReference type="ARBA" id="ARBA00022801"/>
    </source>
</evidence>
<evidence type="ECO:0000313" key="5">
    <source>
        <dbReference type="EMBL" id="ENO14075.1"/>
    </source>
</evidence>
<keyword evidence="4" id="KW-0275">Fatty acid biosynthesis</keyword>
<protein>
    <submittedName>
        <fullName evidence="5">DUF479 domain-containing protein</fullName>
    </submittedName>
</protein>
<keyword evidence="4" id="KW-0276">Fatty acid metabolism</keyword>
<keyword evidence="3" id="KW-0443">Lipid metabolism</keyword>
<dbReference type="RefSeq" id="WP_004582295.1">
    <property type="nucleotide sequence ID" value="NZ_AP028878.1"/>
</dbReference>
<evidence type="ECO:0000313" key="6">
    <source>
        <dbReference type="Proteomes" id="UP000013165"/>
    </source>
</evidence>
<comment type="caution">
    <text evidence="5">The sequence shown here is derived from an EMBL/GenBank/DDBJ whole genome shotgun (WGS) entry which is preliminary data.</text>
</comment>
<keyword evidence="1" id="KW-0444">Lipid biosynthesis</keyword>
<dbReference type="GO" id="GO:0006633">
    <property type="term" value="P:fatty acid biosynthetic process"/>
    <property type="evidence" value="ECO:0007669"/>
    <property type="project" value="UniProtKB-KW"/>
</dbReference>
<dbReference type="PANTHER" id="PTHR38764:SF1">
    <property type="entry name" value="ACYL CARRIER PROTEIN PHOSPHODIESTERASE"/>
    <property type="match status" value="1"/>
</dbReference>
<dbReference type="EMBL" id="APLQ01000014">
    <property type="protein sequence ID" value="ENO14075.1"/>
    <property type="molecule type" value="Genomic_DNA"/>
</dbReference>
<evidence type="ECO:0000256" key="3">
    <source>
        <dbReference type="ARBA" id="ARBA00023098"/>
    </source>
</evidence>
<dbReference type="HOGENOM" id="CLU_099370_1_1_6"/>
<name>N6VV63_9GAMM</name>
<dbReference type="PATRIC" id="fig|626887.3.peg.4366"/>
<reference evidence="5 6" key="1">
    <citation type="journal article" date="2013" name="Genome Announc.">
        <title>Genome Sequence of the Polycyclic Aromatic Hydrocarbon-Degrading Bacterium Strain Marinobacter nanhaiticus D15-8WT.</title>
        <authorList>
            <person name="Cui Z."/>
            <person name="Gao W."/>
            <person name="Li Q."/>
            <person name="Xu G."/>
            <person name="Zheng L."/>
        </authorList>
    </citation>
    <scope>NUCLEOTIDE SEQUENCE [LARGE SCALE GENOMIC DNA]</scope>
    <source>
        <strain evidence="5 6">D15-8W</strain>
    </source>
</reference>
<keyword evidence="2" id="KW-0378">Hydrolase</keyword>
<dbReference type="eggNOG" id="COG3124">
    <property type="taxonomic scope" value="Bacteria"/>
</dbReference>
<dbReference type="Proteomes" id="UP000013165">
    <property type="component" value="Unassembled WGS sequence"/>
</dbReference>
<gene>
    <name evidence="5" type="ORF">J057_21815</name>
</gene>
<dbReference type="AlphaFoldDB" id="N6VV63"/>
<dbReference type="OrthoDB" id="8442777at2"/>
<dbReference type="GO" id="GO:0008770">
    <property type="term" value="F:[acyl-carrier-protein] phosphodiesterase activity"/>
    <property type="evidence" value="ECO:0007669"/>
    <property type="project" value="InterPro"/>
</dbReference>
<evidence type="ECO:0000256" key="1">
    <source>
        <dbReference type="ARBA" id="ARBA00022516"/>
    </source>
</evidence>
<keyword evidence="6" id="KW-1185">Reference proteome</keyword>
<accession>N6VV63</accession>
<dbReference type="PIRSF" id="PIRSF011489">
    <property type="entry name" value="DUF479"/>
    <property type="match status" value="1"/>
</dbReference>